<dbReference type="GO" id="GO:0043565">
    <property type="term" value="F:sequence-specific DNA binding"/>
    <property type="evidence" value="ECO:0007669"/>
    <property type="project" value="InterPro"/>
</dbReference>
<dbReference type="SUPFAM" id="SSF46689">
    <property type="entry name" value="Homeodomain-like"/>
    <property type="match status" value="2"/>
</dbReference>
<dbReference type="InterPro" id="IPR010499">
    <property type="entry name" value="AraC_E-bd"/>
</dbReference>
<evidence type="ECO:0000256" key="1">
    <source>
        <dbReference type="ARBA" id="ARBA00023015"/>
    </source>
</evidence>
<protein>
    <recommendedName>
        <fullName evidence="4">HTH araC/xylS-type domain-containing protein</fullName>
    </recommendedName>
</protein>
<dbReference type="InterPro" id="IPR050959">
    <property type="entry name" value="MarA-like"/>
</dbReference>
<evidence type="ECO:0000313" key="5">
    <source>
        <dbReference type="EMBL" id="AQZ95778.1"/>
    </source>
</evidence>
<sequence>MLEHIHAHLDQALSLDQLASLSCWSRWQLQRVFMLHTGLSVAQYIRELRLSKAAELLLDTPLRQLDIALACGFESEISFSRSFRQMFGCPPGQYRQRGVRIGLRTPLRPDCNSPVLQQMVQVRIETRPAFELVGVFGEIAGLYAANPDFKTSVPRLWQRFAQRVADTRSRVRIGVLDVRDNHPEARIPYWAGVVAPLANDQGLSRLSVPAQQYAVVPCHGPIGQLEHLIDWFIQSWLPDSGYCGVNGFDLEIYPPDFEPQNPDARMEYWVPVTLCQHGYSPSLR</sequence>
<dbReference type="PANTHER" id="PTHR47504">
    <property type="entry name" value="RIGHT ORIGIN-BINDING PROTEIN"/>
    <property type="match status" value="1"/>
</dbReference>
<dbReference type="InterPro" id="IPR018060">
    <property type="entry name" value="HTH_AraC"/>
</dbReference>
<dbReference type="AlphaFoldDB" id="A0A1V0B773"/>
<evidence type="ECO:0000256" key="3">
    <source>
        <dbReference type="ARBA" id="ARBA00023163"/>
    </source>
</evidence>
<dbReference type="SMART" id="SM00871">
    <property type="entry name" value="AraC_E_bind"/>
    <property type="match status" value="1"/>
</dbReference>
<evidence type="ECO:0000313" key="6">
    <source>
        <dbReference type="Proteomes" id="UP000243488"/>
    </source>
</evidence>
<reference evidence="5 6" key="1">
    <citation type="submission" date="2017-03" db="EMBL/GenBank/DDBJ databases">
        <title>Complete genome sequence of the novel DNRA strain Pseudomonas sp. S-6-2 isolated from Chinese polluted river sediment. Journal of Biotechnology.</title>
        <authorList>
            <person name="Li J."/>
            <person name="Xiang F."/>
            <person name="Wang L."/>
            <person name="Xi L."/>
            <person name="Liu J."/>
        </authorList>
    </citation>
    <scope>NUCLEOTIDE SEQUENCE [LARGE SCALE GENOMIC DNA]</scope>
    <source>
        <strain evidence="5 6">S-6-2</strain>
    </source>
</reference>
<accession>A0A1V0B773</accession>
<dbReference type="Gene3D" id="1.10.10.60">
    <property type="entry name" value="Homeodomain-like"/>
    <property type="match status" value="2"/>
</dbReference>
<evidence type="ECO:0000256" key="2">
    <source>
        <dbReference type="ARBA" id="ARBA00023125"/>
    </source>
</evidence>
<dbReference type="SMART" id="SM00342">
    <property type="entry name" value="HTH_ARAC"/>
    <property type="match status" value="1"/>
</dbReference>
<keyword evidence="1" id="KW-0805">Transcription regulation</keyword>
<dbReference type="InterPro" id="IPR009057">
    <property type="entry name" value="Homeodomain-like_sf"/>
</dbReference>
<dbReference type="PROSITE" id="PS01124">
    <property type="entry name" value="HTH_ARAC_FAMILY_2"/>
    <property type="match status" value="1"/>
</dbReference>
<dbReference type="GO" id="GO:0003700">
    <property type="term" value="F:DNA-binding transcription factor activity"/>
    <property type="evidence" value="ECO:0007669"/>
    <property type="project" value="InterPro"/>
</dbReference>
<dbReference type="InterPro" id="IPR029441">
    <property type="entry name" value="Cass2"/>
</dbReference>
<dbReference type="InterPro" id="IPR011256">
    <property type="entry name" value="Reg_factor_effector_dom_sf"/>
</dbReference>
<dbReference type="PANTHER" id="PTHR47504:SF5">
    <property type="entry name" value="RIGHT ORIGIN-BINDING PROTEIN"/>
    <property type="match status" value="1"/>
</dbReference>
<dbReference type="SUPFAM" id="SSF55136">
    <property type="entry name" value="Probable bacterial effector-binding domain"/>
    <property type="match status" value="1"/>
</dbReference>
<dbReference type="InterPro" id="IPR020449">
    <property type="entry name" value="Tscrpt_reg_AraC-type_HTH"/>
</dbReference>
<proteinExistence type="predicted"/>
<organism evidence="5 6">
    <name type="scientific">Halopseudomonas phragmitis</name>
    <dbReference type="NCBI Taxonomy" id="1931241"/>
    <lineage>
        <taxon>Bacteria</taxon>
        <taxon>Pseudomonadati</taxon>
        <taxon>Pseudomonadota</taxon>
        <taxon>Gammaproteobacteria</taxon>
        <taxon>Pseudomonadales</taxon>
        <taxon>Pseudomonadaceae</taxon>
        <taxon>Halopseudomonas</taxon>
    </lineage>
</organism>
<keyword evidence="2" id="KW-0238">DNA-binding</keyword>
<dbReference type="PRINTS" id="PR00032">
    <property type="entry name" value="HTHARAC"/>
</dbReference>
<feature type="domain" description="HTH araC/xylS-type" evidence="4">
    <location>
        <begin position="1"/>
        <end position="97"/>
    </location>
</feature>
<dbReference type="Proteomes" id="UP000243488">
    <property type="component" value="Chromosome"/>
</dbReference>
<gene>
    <name evidence="5" type="ORF">BVH74_13915</name>
</gene>
<dbReference type="Pfam" id="PF14526">
    <property type="entry name" value="Cass2"/>
    <property type="match status" value="1"/>
</dbReference>
<keyword evidence="3" id="KW-0804">Transcription</keyword>
<name>A0A1V0B773_9GAMM</name>
<dbReference type="KEGG" id="ppha:BVH74_13915"/>
<dbReference type="EMBL" id="CP020100">
    <property type="protein sequence ID" value="AQZ95778.1"/>
    <property type="molecule type" value="Genomic_DNA"/>
</dbReference>
<keyword evidence="6" id="KW-1185">Reference proteome</keyword>
<evidence type="ECO:0000259" key="4">
    <source>
        <dbReference type="PROSITE" id="PS01124"/>
    </source>
</evidence>
<dbReference type="Gene3D" id="3.20.80.10">
    <property type="entry name" value="Regulatory factor, effector binding domain"/>
    <property type="match status" value="1"/>
</dbReference>
<dbReference type="Pfam" id="PF12833">
    <property type="entry name" value="HTH_18"/>
    <property type="match status" value="1"/>
</dbReference>
<dbReference type="STRING" id="1931241.BVH74_13915"/>